<reference evidence="8" key="1">
    <citation type="submission" date="2019-12" db="EMBL/GenBank/DDBJ databases">
        <authorList>
            <person name="Awala S.I."/>
            <person name="Rhee S.K."/>
        </authorList>
    </citation>
    <scope>NUCLEOTIDE SEQUENCE [LARGE SCALE GENOMIC DNA]</scope>
    <source>
        <strain evidence="8">IM1</strain>
    </source>
</reference>
<dbReference type="PANTHER" id="PTHR43794:SF11">
    <property type="entry name" value="AMIDOHYDROLASE-RELATED DOMAIN-CONTAINING PROTEIN"/>
    <property type="match status" value="1"/>
</dbReference>
<dbReference type="SUPFAM" id="SSF51556">
    <property type="entry name" value="Metallo-dependent hydrolases"/>
    <property type="match status" value="1"/>
</dbReference>
<dbReference type="EC" id="3.5.4.28" evidence="5"/>
<comment type="similarity">
    <text evidence="1">Belongs to the metallo-dependent hydrolases superfamily. ATZ/TRZ family.</text>
</comment>
<dbReference type="NCBIfam" id="NF006549">
    <property type="entry name" value="PRK09045.1"/>
    <property type="match status" value="1"/>
</dbReference>
<dbReference type="InterPro" id="IPR023512">
    <property type="entry name" value="Deaminase_MtaD/DadD"/>
</dbReference>
<dbReference type="KEGG" id="metu:GNH96_11340"/>
<dbReference type="PANTHER" id="PTHR43794">
    <property type="entry name" value="AMINOHYDROLASE SSNA-RELATED"/>
    <property type="match status" value="1"/>
</dbReference>
<feature type="binding site" evidence="5">
    <location>
        <position position="190"/>
    </location>
    <ligand>
        <name>substrate</name>
    </ligand>
</feature>
<dbReference type="Gene3D" id="3.20.20.140">
    <property type="entry name" value="Metal-dependent hydrolases"/>
    <property type="match status" value="1"/>
</dbReference>
<comment type="cofactor">
    <cofactor evidence="5">
        <name>Zn(2+)</name>
        <dbReference type="ChEBI" id="CHEBI:29105"/>
    </cofactor>
    <text evidence="5">Binds 1 zinc ion per subunit.</text>
</comment>
<dbReference type="EMBL" id="CP046565">
    <property type="protein sequence ID" value="QJD30509.1"/>
    <property type="molecule type" value="Genomic_DNA"/>
</dbReference>
<dbReference type="FunFam" id="3.20.20.140:FF:000014">
    <property type="entry name" value="5-methylthioadenosine/S-adenosylhomocysteine deaminase"/>
    <property type="match status" value="1"/>
</dbReference>
<organism evidence="7 8">
    <name type="scientific">Methylococcus geothermalis</name>
    <dbReference type="NCBI Taxonomy" id="2681310"/>
    <lineage>
        <taxon>Bacteria</taxon>
        <taxon>Pseudomonadati</taxon>
        <taxon>Pseudomonadota</taxon>
        <taxon>Gammaproteobacteria</taxon>
        <taxon>Methylococcales</taxon>
        <taxon>Methylococcaceae</taxon>
        <taxon>Methylococcus</taxon>
    </lineage>
</organism>
<comment type="catalytic activity">
    <reaction evidence="5">
        <text>S-adenosyl-L-homocysteine + H2O + H(+) = S-inosyl-L-homocysteine + NH4(+)</text>
        <dbReference type="Rhea" id="RHEA:20716"/>
        <dbReference type="ChEBI" id="CHEBI:15377"/>
        <dbReference type="ChEBI" id="CHEBI:15378"/>
        <dbReference type="ChEBI" id="CHEBI:28938"/>
        <dbReference type="ChEBI" id="CHEBI:57856"/>
        <dbReference type="ChEBI" id="CHEBI:57985"/>
        <dbReference type="EC" id="3.5.4.28"/>
    </reaction>
</comment>
<keyword evidence="4 5" id="KW-0862">Zinc</keyword>
<evidence type="ECO:0000313" key="8">
    <source>
        <dbReference type="Proteomes" id="UP000503004"/>
    </source>
</evidence>
<dbReference type="GO" id="GO:0046872">
    <property type="term" value="F:metal ion binding"/>
    <property type="evidence" value="ECO:0007669"/>
    <property type="project" value="UniProtKB-KW"/>
</dbReference>
<dbReference type="HAMAP" id="MF_01281">
    <property type="entry name" value="MTA_SAH_deamin"/>
    <property type="match status" value="1"/>
</dbReference>
<name>A0A858Q9G0_9GAMM</name>
<keyword evidence="3 5" id="KW-0378">Hydrolase</keyword>
<keyword evidence="8" id="KW-1185">Reference proteome</keyword>
<proteinExistence type="inferred from homology"/>
<evidence type="ECO:0000256" key="1">
    <source>
        <dbReference type="ARBA" id="ARBA00006745"/>
    </source>
</evidence>
<evidence type="ECO:0000256" key="3">
    <source>
        <dbReference type="ARBA" id="ARBA00022801"/>
    </source>
</evidence>
<dbReference type="InterPro" id="IPR050287">
    <property type="entry name" value="MTA/SAH_deaminase"/>
</dbReference>
<feature type="binding site" evidence="5">
    <location>
        <position position="70"/>
    </location>
    <ligand>
        <name>Zn(2+)</name>
        <dbReference type="ChEBI" id="CHEBI:29105"/>
    </ligand>
</feature>
<evidence type="ECO:0000313" key="7">
    <source>
        <dbReference type="EMBL" id="QJD30509.1"/>
    </source>
</evidence>
<dbReference type="Gene3D" id="2.30.40.10">
    <property type="entry name" value="Urease, subunit C, domain 1"/>
    <property type="match status" value="1"/>
</dbReference>
<feature type="binding site" evidence="5">
    <location>
        <position position="217"/>
    </location>
    <ligand>
        <name>Zn(2+)</name>
        <dbReference type="ChEBI" id="CHEBI:29105"/>
    </ligand>
</feature>
<gene>
    <name evidence="5" type="primary">mtaD</name>
    <name evidence="7" type="ORF">GNH96_11340</name>
</gene>
<dbReference type="EC" id="3.5.4.31" evidence="5"/>
<dbReference type="InterPro" id="IPR011059">
    <property type="entry name" value="Metal-dep_hydrolase_composite"/>
</dbReference>
<feature type="domain" description="Amidohydrolase-related" evidence="6">
    <location>
        <begin position="60"/>
        <end position="408"/>
    </location>
</feature>
<evidence type="ECO:0000256" key="2">
    <source>
        <dbReference type="ARBA" id="ARBA00022723"/>
    </source>
</evidence>
<dbReference type="Pfam" id="PF01979">
    <property type="entry name" value="Amidohydro_1"/>
    <property type="match status" value="1"/>
</dbReference>
<dbReference type="CDD" id="cd01298">
    <property type="entry name" value="ATZ_TRZ_like"/>
    <property type="match status" value="1"/>
</dbReference>
<feature type="binding site" evidence="5">
    <location>
        <position position="220"/>
    </location>
    <ligand>
        <name>substrate</name>
    </ligand>
</feature>
<protein>
    <recommendedName>
        <fullName evidence="5">5-methylthioadenosine/S-adenosylhomocysteine deaminase</fullName>
        <shortName evidence="5">MTA/SAH deaminase</shortName>
        <ecNumber evidence="5">3.5.4.28</ecNumber>
        <ecNumber evidence="5">3.5.4.31</ecNumber>
    </recommendedName>
</protein>
<dbReference type="RefSeq" id="WP_169603785.1">
    <property type="nucleotide sequence ID" value="NZ_CP046565.1"/>
</dbReference>
<accession>A0A858Q9G0</accession>
<dbReference type="InterPro" id="IPR032466">
    <property type="entry name" value="Metal_Hydrolase"/>
</dbReference>
<evidence type="ECO:0000256" key="4">
    <source>
        <dbReference type="ARBA" id="ARBA00022833"/>
    </source>
</evidence>
<comment type="function">
    <text evidence="5">Catalyzes the deamination of 5-methylthioadenosine and S-adenosyl-L-homocysteine into 5-methylthioinosine and S-inosyl-L-homocysteine, respectively. Is also able to deaminate adenosine.</text>
</comment>
<dbReference type="AlphaFoldDB" id="A0A858Q9G0"/>
<dbReference type="GO" id="GO:0090614">
    <property type="term" value="F:5'-methylthioadenosine deaminase activity"/>
    <property type="evidence" value="ECO:0007669"/>
    <property type="project" value="UniProtKB-UniRule"/>
</dbReference>
<keyword evidence="2 5" id="KW-0479">Metal-binding</keyword>
<comment type="similarity">
    <text evidence="5">Belongs to the metallo-dependent hydrolases superfamily. MTA/SAH deaminase family.</text>
</comment>
<feature type="binding site" evidence="5">
    <location>
        <position position="97"/>
    </location>
    <ligand>
        <name>substrate</name>
    </ligand>
</feature>
<feature type="binding site" evidence="5">
    <location>
        <position position="305"/>
    </location>
    <ligand>
        <name>substrate</name>
    </ligand>
</feature>
<comment type="caution">
    <text evidence="5">Lacks conserved residue(s) required for the propagation of feature annotation.</text>
</comment>
<dbReference type="Proteomes" id="UP000503004">
    <property type="component" value="Chromosome"/>
</dbReference>
<evidence type="ECO:0000256" key="5">
    <source>
        <dbReference type="HAMAP-Rule" id="MF_01281"/>
    </source>
</evidence>
<feature type="binding site" evidence="5">
    <location>
        <position position="68"/>
    </location>
    <ligand>
        <name>Zn(2+)</name>
        <dbReference type="ChEBI" id="CHEBI:29105"/>
    </ligand>
</feature>
<evidence type="ECO:0000259" key="6">
    <source>
        <dbReference type="Pfam" id="PF01979"/>
    </source>
</evidence>
<sequence length="438" mass="48076">MIIDTLITARWIIPVEPDGVTLEHHALAIDRGRIADLLPTTEALVKYQPRRIERLEHHALIPGLVNAHTHAAMTLLRGVADDLPLMQWLQEHIWPLEQKWIGEAFVRDGVQLAMAEMIRGGVTCFNDMYFFPEVVAREAVRAGMRAAVGMIVVDFPTAWAADADDYLRKGLALRDDYRHEPLITTVFAPHAPYTVSDDPLTRIRTWSEELDCPVHIHLHETADEIHRSGREYGMRPLKRLDQLGLVGPHLIGVHMTQLDDGEIARLAETGASVVHCPESNLKLASGFCPAAKLLAAGVNVALGTDGAASNNDLDLLGETRTAALLAKAVANDATALPAHQALRMATLNGAAALGLAAETGSLTIGKSADVVAIGLEHVESLPIYHPISDLIYAAGRQQVTDVWVAGRHVLKKRELLTLDTQEIREKTLNWRDKLIHHS</sequence>
<dbReference type="SUPFAM" id="SSF51338">
    <property type="entry name" value="Composite domain of metallo-dependent hydrolases"/>
    <property type="match status" value="1"/>
</dbReference>
<dbReference type="InterPro" id="IPR006680">
    <property type="entry name" value="Amidohydro-rel"/>
</dbReference>
<feature type="binding site" evidence="5">
    <location>
        <position position="305"/>
    </location>
    <ligand>
        <name>Zn(2+)</name>
        <dbReference type="ChEBI" id="CHEBI:29105"/>
    </ligand>
</feature>
<comment type="catalytic activity">
    <reaction evidence="5">
        <text>S-methyl-5'-thioadenosine + H2O + H(+) = S-methyl-5'-thioinosine + NH4(+)</text>
        <dbReference type="Rhea" id="RHEA:25025"/>
        <dbReference type="ChEBI" id="CHEBI:15377"/>
        <dbReference type="ChEBI" id="CHEBI:15378"/>
        <dbReference type="ChEBI" id="CHEBI:17509"/>
        <dbReference type="ChEBI" id="CHEBI:28938"/>
        <dbReference type="ChEBI" id="CHEBI:48595"/>
        <dbReference type="EC" id="3.5.4.31"/>
    </reaction>
</comment>
<dbReference type="GO" id="GO:0050270">
    <property type="term" value="F:S-adenosylhomocysteine deaminase activity"/>
    <property type="evidence" value="ECO:0007669"/>
    <property type="project" value="UniProtKB-UniRule"/>
</dbReference>